<dbReference type="OMA" id="GMDFANT"/>
<dbReference type="GO" id="GO:0008017">
    <property type="term" value="F:microtubule binding"/>
    <property type="evidence" value="ECO:0000318"/>
    <property type="project" value="GO_Central"/>
</dbReference>
<dbReference type="GO" id="GO:0000226">
    <property type="term" value="P:microtubule cytoskeleton organization"/>
    <property type="evidence" value="ECO:0000318"/>
    <property type="project" value="GO_Central"/>
</dbReference>
<organism evidence="4 5">
    <name type="scientific">Helobdella robusta</name>
    <name type="common">Californian leech</name>
    <dbReference type="NCBI Taxonomy" id="6412"/>
    <lineage>
        <taxon>Eukaryota</taxon>
        <taxon>Metazoa</taxon>
        <taxon>Spiralia</taxon>
        <taxon>Lophotrochozoa</taxon>
        <taxon>Annelida</taxon>
        <taxon>Clitellata</taxon>
        <taxon>Hirudinea</taxon>
        <taxon>Rhynchobdellida</taxon>
        <taxon>Glossiphoniidae</taxon>
        <taxon>Helobdella</taxon>
    </lineage>
</organism>
<reference evidence="4" key="3">
    <citation type="submission" date="2015-06" db="UniProtKB">
        <authorList>
            <consortium name="EnsemblMetazoa"/>
        </authorList>
    </citation>
    <scope>IDENTIFICATION</scope>
</reference>
<proteinExistence type="predicted"/>
<dbReference type="GO" id="GO:1990023">
    <property type="term" value="C:mitotic spindle midzone"/>
    <property type="evidence" value="ECO:0000318"/>
    <property type="project" value="GO_Central"/>
</dbReference>
<dbReference type="AlphaFoldDB" id="T1G872"/>
<evidence type="ECO:0000313" key="5">
    <source>
        <dbReference type="Proteomes" id="UP000015101"/>
    </source>
</evidence>
<dbReference type="PANTHER" id="PTHR19321">
    <property type="entry name" value="PROTEIN REGULATOR OF CYTOKINESIS 1 PRC1-RELATED"/>
    <property type="match status" value="1"/>
</dbReference>
<dbReference type="HOGENOM" id="CLU_022964_1_0_1"/>
<protein>
    <recommendedName>
        <fullName evidence="6">Protein regulator of cytokinesis 1</fullName>
    </recommendedName>
</protein>
<keyword evidence="1" id="KW-0175">Coiled coil</keyword>
<feature type="coiled-coil region" evidence="1">
    <location>
        <begin position="201"/>
        <end position="228"/>
    </location>
</feature>
<evidence type="ECO:0008006" key="6">
    <source>
        <dbReference type="Google" id="ProtNLM"/>
    </source>
</evidence>
<dbReference type="Proteomes" id="UP000015101">
    <property type="component" value="Unassembled WGS sequence"/>
</dbReference>
<dbReference type="GO" id="GO:0051256">
    <property type="term" value="P:mitotic spindle midzone assembly"/>
    <property type="evidence" value="ECO:0000318"/>
    <property type="project" value="GO_Central"/>
</dbReference>
<dbReference type="GO" id="GO:0005737">
    <property type="term" value="C:cytoplasm"/>
    <property type="evidence" value="ECO:0000318"/>
    <property type="project" value="GO_Central"/>
</dbReference>
<dbReference type="FunCoup" id="T1G872">
    <property type="interactions" value="897"/>
</dbReference>
<sequence>LEVGISKLMEIWTDLGLNRKDVLLRKKVMLGHLRDLLDDMVREEESTRQSILNSVKAYHQEVLKLCGELKLEPYNPNEELTVLQLEKDLRLKLESLQKEKAKKMERLKSLSRIDQELCNLLCEIPFYVPSGIVPSEEQLNELDKHIRKLEDEKVGREQILKQTKEQVKEMLLQLDIPLASQFEQDVINESDDSFVLSSENMKLLAKKNQQLQKRLRENIETAERLTTELYYLWDQLGISITERTQFSEEYTGIKQRTILALNEEINRCKILKIQNASMIIGSLRKQLDKLWDRCYIPMEQRKMFKGFYSDEWNEEVLVKHEEEIRMLKAYYEEHKSLFEKVQHRDMVWEQFLEFERRASNPNRLFDKGWSLLQEEKERKKITKELPRIENEVMEEIDLWQKKMNKTFLINGFLYQDYIKMQWDDYRTHKENEKHSRQQNKQRKTEEEMLFGSRPHVTPVKKPLISITGGSKSSSKNSAKVRDVLLFGIAVLYC</sequence>
<evidence type="ECO:0000313" key="4">
    <source>
        <dbReference type="EnsemblMetazoa" id="HelroP91651"/>
    </source>
</evidence>
<dbReference type="KEGG" id="hro:HELRODRAFT_91651"/>
<evidence type="ECO:0000256" key="2">
    <source>
        <dbReference type="SAM" id="MobiDB-lite"/>
    </source>
</evidence>
<feature type="region of interest" description="Disordered" evidence="2">
    <location>
        <begin position="429"/>
        <end position="449"/>
    </location>
</feature>
<evidence type="ECO:0000256" key="1">
    <source>
        <dbReference type="SAM" id="Coils"/>
    </source>
</evidence>
<dbReference type="RefSeq" id="XP_009010754.1">
    <property type="nucleotide sequence ID" value="XM_009012506.1"/>
</dbReference>
<dbReference type="Gene3D" id="1.20.58.1520">
    <property type="match status" value="1"/>
</dbReference>
<dbReference type="GO" id="GO:0005819">
    <property type="term" value="C:spindle"/>
    <property type="evidence" value="ECO:0000318"/>
    <property type="project" value="GO_Central"/>
</dbReference>
<dbReference type="STRING" id="6412.T1G872"/>
<dbReference type="eggNOG" id="KOG4302">
    <property type="taxonomic scope" value="Eukaryota"/>
</dbReference>
<name>T1G872_HELRO</name>
<reference evidence="5" key="1">
    <citation type="submission" date="2012-12" db="EMBL/GenBank/DDBJ databases">
        <authorList>
            <person name="Hellsten U."/>
            <person name="Grimwood J."/>
            <person name="Chapman J.A."/>
            <person name="Shapiro H."/>
            <person name="Aerts A."/>
            <person name="Otillar R.P."/>
            <person name="Terry A.Y."/>
            <person name="Boore J.L."/>
            <person name="Simakov O."/>
            <person name="Marletaz F."/>
            <person name="Cho S.-J."/>
            <person name="Edsinger-Gonzales E."/>
            <person name="Havlak P."/>
            <person name="Kuo D.-H."/>
            <person name="Larsson T."/>
            <person name="Lv J."/>
            <person name="Arendt D."/>
            <person name="Savage R."/>
            <person name="Osoegawa K."/>
            <person name="de Jong P."/>
            <person name="Lindberg D.R."/>
            <person name="Seaver E.C."/>
            <person name="Weisblat D.A."/>
            <person name="Putnam N.H."/>
            <person name="Grigoriev I.V."/>
            <person name="Rokhsar D.S."/>
        </authorList>
    </citation>
    <scope>NUCLEOTIDE SEQUENCE</scope>
</reference>
<dbReference type="EnsemblMetazoa" id="HelroT91651">
    <property type="protein sequence ID" value="HelroP91651"/>
    <property type="gene ID" value="HelroG91651"/>
</dbReference>
<dbReference type="CTD" id="20217269"/>
<reference evidence="3 5" key="2">
    <citation type="journal article" date="2013" name="Nature">
        <title>Insights into bilaterian evolution from three spiralian genomes.</title>
        <authorList>
            <person name="Simakov O."/>
            <person name="Marletaz F."/>
            <person name="Cho S.J."/>
            <person name="Edsinger-Gonzales E."/>
            <person name="Havlak P."/>
            <person name="Hellsten U."/>
            <person name="Kuo D.H."/>
            <person name="Larsson T."/>
            <person name="Lv J."/>
            <person name="Arendt D."/>
            <person name="Savage R."/>
            <person name="Osoegawa K."/>
            <person name="de Jong P."/>
            <person name="Grimwood J."/>
            <person name="Chapman J.A."/>
            <person name="Shapiro H."/>
            <person name="Aerts A."/>
            <person name="Otillar R.P."/>
            <person name="Terry A.Y."/>
            <person name="Boore J.L."/>
            <person name="Grigoriev I.V."/>
            <person name="Lindberg D.R."/>
            <person name="Seaver E.C."/>
            <person name="Weisblat D.A."/>
            <person name="Putnam N.H."/>
            <person name="Rokhsar D.S."/>
        </authorList>
    </citation>
    <scope>NUCLEOTIDE SEQUENCE</scope>
</reference>
<dbReference type="EMBL" id="AMQM01008799">
    <property type="status" value="NOT_ANNOTATED_CDS"/>
    <property type="molecule type" value="Genomic_DNA"/>
</dbReference>
<dbReference type="Pfam" id="PF03999">
    <property type="entry name" value="MAP65_ASE1"/>
    <property type="match status" value="1"/>
</dbReference>
<keyword evidence="5" id="KW-1185">Reference proteome</keyword>
<gene>
    <name evidence="4" type="primary">20217269</name>
    <name evidence="3" type="ORF">HELRODRAFT_91651</name>
</gene>
<accession>T1G872</accession>
<dbReference type="EMBL" id="KB095851">
    <property type="protein sequence ID" value="ESO11159.1"/>
    <property type="molecule type" value="Genomic_DNA"/>
</dbReference>
<dbReference type="OrthoDB" id="642895at2759"/>
<dbReference type="InParanoid" id="T1G872"/>
<dbReference type="PANTHER" id="PTHR19321:SF41">
    <property type="entry name" value="FASCETTO-RELATED"/>
    <property type="match status" value="1"/>
</dbReference>
<evidence type="ECO:0000313" key="3">
    <source>
        <dbReference type="EMBL" id="ESO11159.1"/>
    </source>
</evidence>
<dbReference type="GeneID" id="20217269"/>
<dbReference type="InterPro" id="IPR007145">
    <property type="entry name" value="MAP65_Ase1_PRC1"/>
</dbReference>
<feature type="coiled-coil region" evidence="1">
    <location>
        <begin position="86"/>
        <end position="166"/>
    </location>
</feature>